<evidence type="ECO:0000313" key="3">
    <source>
        <dbReference type="Proteomes" id="UP001497522"/>
    </source>
</evidence>
<dbReference type="EMBL" id="OZ023708">
    <property type="protein sequence ID" value="CAK9879449.1"/>
    <property type="molecule type" value="Genomic_DNA"/>
</dbReference>
<accession>A0ABP1BT32</accession>
<name>A0ABP1BT32_9BRYO</name>
<dbReference type="SMART" id="SM00256">
    <property type="entry name" value="FBOX"/>
    <property type="match status" value="1"/>
</dbReference>
<dbReference type="PROSITE" id="PS50181">
    <property type="entry name" value="FBOX"/>
    <property type="match status" value="1"/>
</dbReference>
<dbReference type="SUPFAM" id="SSF81383">
    <property type="entry name" value="F-box domain"/>
    <property type="match status" value="1"/>
</dbReference>
<protein>
    <recommendedName>
        <fullName evidence="1">F-box domain-containing protein</fullName>
    </recommendedName>
</protein>
<dbReference type="Pfam" id="PF00646">
    <property type="entry name" value="F-box"/>
    <property type="match status" value="1"/>
</dbReference>
<evidence type="ECO:0000259" key="1">
    <source>
        <dbReference type="PROSITE" id="PS50181"/>
    </source>
</evidence>
<organism evidence="2 3">
    <name type="scientific">Sphagnum jensenii</name>
    <dbReference type="NCBI Taxonomy" id="128206"/>
    <lineage>
        <taxon>Eukaryota</taxon>
        <taxon>Viridiplantae</taxon>
        <taxon>Streptophyta</taxon>
        <taxon>Embryophyta</taxon>
        <taxon>Bryophyta</taxon>
        <taxon>Sphagnophytina</taxon>
        <taxon>Sphagnopsida</taxon>
        <taxon>Sphagnales</taxon>
        <taxon>Sphagnaceae</taxon>
        <taxon>Sphagnum</taxon>
    </lineage>
</organism>
<proteinExistence type="predicted"/>
<dbReference type="InterPro" id="IPR036047">
    <property type="entry name" value="F-box-like_dom_sf"/>
</dbReference>
<dbReference type="InterPro" id="IPR050796">
    <property type="entry name" value="SCF_F-box_component"/>
</dbReference>
<reference evidence="2" key="1">
    <citation type="submission" date="2024-03" db="EMBL/GenBank/DDBJ databases">
        <authorList>
            <consortium name="ELIXIR-Norway"/>
            <consortium name="Elixir Norway"/>
        </authorList>
    </citation>
    <scope>NUCLEOTIDE SEQUENCE</scope>
</reference>
<dbReference type="InterPro" id="IPR001810">
    <property type="entry name" value="F-box_dom"/>
</dbReference>
<feature type="domain" description="F-box" evidence="1">
    <location>
        <begin position="242"/>
        <end position="291"/>
    </location>
</feature>
<evidence type="ECO:0000313" key="2">
    <source>
        <dbReference type="EMBL" id="CAK9879449.1"/>
    </source>
</evidence>
<gene>
    <name evidence="2" type="ORF">CSSPJE1EN2_LOCUS20983</name>
</gene>
<keyword evidence="3" id="KW-1185">Reference proteome</keyword>
<dbReference type="PANTHER" id="PTHR31672:SF2">
    <property type="entry name" value="F-BOX DOMAIN-CONTAINING PROTEIN"/>
    <property type="match status" value="1"/>
</dbReference>
<dbReference type="Proteomes" id="UP001497522">
    <property type="component" value="Chromosome 7"/>
</dbReference>
<dbReference type="PANTHER" id="PTHR31672">
    <property type="entry name" value="BNACNNG10540D PROTEIN"/>
    <property type="match status" value="1"/>
</dbReference>
<sequence length="601" mass="68793">MLQPDCEAAFIQKRLAQLHTMTAQLATAMSRDTQALQAWAPFKPAAVAAAAAAAAAIAGSSSNSLTGSAAGHEDEPTSADMQNLLEKSKWVEDSLAGYLKLVKETEKNLNWNMDEEQGTLLVFQTENSAFAEEEDDNKWLPHPLVSFMQLRISELQERSSAIAWELNNHSQILLAVLLQEATHTILTCPLNKTSYIHIDQIFLAKEVRREFPELTRLFRSVAHAKEAIGQTRAKYLKQTLDALTWSKLPENTMELIFARLPLKAIFRLRSLNQHWKSFIFSTSFQQLFSDVPSRRPVGLFCDLIGLAVNSMTFDTCAHEWFSRHLHSPPSSPTHIQPLVTAGGLVACCFRFSHTTAADLRRHIVVMNPTTNSRRMLPPCHFPDVEPSLIKMEMNEPMKVYTITLMYTGRTVLAQRHHAATTPESWIIEIYDSSTDCWSTETDMNSCNIEGQIFKLISNWNWSLLEKFTYFNGQTRLPIETVLRANLEATKTMLKFDSQGHAYAFCWSPGSEGIWECEFPWLDWKKIISIPESALTLNIWTSFWVWKDMFWIGRRDLLQPAKLCVWMFDNRKQCWKKMEVLASLSWNERHCWAFETRFDAVP</sequence>